<feature type="transmembrane region" description="Helical" evidence="1">
    <location>
        <begin position="248"/>
        <end position="266"/>
    </location>
</feature>
<feature type="transmembrane region" description="Helical" evidence="1">
    <location>
        <begin position="194"/>
        <end position="212"/>
    </location>
</feature>
<keyword evidence="1" id="KW-1133">Transmembrane helix</keyword>
<proteinExistence type="predicted"/>
<feature type="transmembrane region" description="Helical" evidence="1">
    <location>
        <begin position="138"/>
        <end position="157"/>
    </location>
</feature>
<organism evidence="2 3">
    <name type="scientific">Candidatus Sungbacteria bacterium RIFCSPHIGHO2_02_FULL_49_12</name>
    <dbReference type="NCBI Taxonomy" id="1802271"/>
    <lineage>
        <taxon>Bacteria</taxon>
        <taxon>Candidatus Sungiibacteriota</taxon>
    </lineage>
</organism>
<feature type="transmembrane region" description="Helical" evidence="1">
    <location>
        <begin position="50"/>
        <end position="68"/>
    </location>
</feature>
<keyword evidence="1" id="KW-0812">Transmembrane</keyword>
<dbReference type="EMBL" id="MHQJ01000052">
    <property type="protein sequence ID" value="OHA00298.1"/>
    <property type="molecule type" value="Genomic_DNA"/>
</dbReference>
<dbReference type="Proteomes" id="UP000177362">
    <property type="component" value="Unassembled WGS sequence"/>
</dbReference>
<dbReference type="STRING" id="1802271.A3C11_00820"/>
<comment type="caution">
    <text evidence="2">The sequence shown here is derived from an EMBL/GenBank/DDBJ whole genome shotgun (WGS) entry which is preliminary data.</text>
</comment>
<dbReference type="AlphaFoldDB" id="A0A1G2KLH7"/>
<evidence type="ECO:0000313" key="3">
    <source>
        <dbReference type="Proteomes" id="UP000177362"/>
    </source>
</evidence>
<accession>A0A1G2KLH7</accession>
<feature type="transmembrane region" description="Helical" evidence="1">
    <location>
        <begin position="164"/>
        <end position="188"/>
    </location>
</feature>
<evidence type="ECO:0000313" key="2">
    <source>
        <dbReference type="EMBL" id="OHA00298.1"/>
    </source>
</evidence>
<sequence>MTTKEEVLQYIKTLAEQKVLTREELDMAYDGGSGIKTDVVLTKKLGISEILYYIGGAIVFLGIAILLYQNWSTLGFGTKVLATLGAGVAAYFVGLLFSRDERTETAGSAFYLISALVIPMGLYVVFDNAGFDASSYGSQSLISGILFGMYLLSYVVLRKNVFTLFSILFGTWLFFSLTSFMIGGGAYFDSWKFYEYRVLVAGITYILLGYAFSKSERAPLQGFLYGFGILGFLGAALALGGWKPNQNVFWELIYPGLVFGALFLSVHIKSKAFLTWGTLFLMAYILKITSEYFSSGLGWPLALVIAGLAMIGVGYMSLSLKKKYLSA</sequence>
<feature type="transmembrane region" description="Helical" evidence="1">
    <location>
        <begin position="299"/>
        <end position="318"/>
    </location>
</feature>
<feature type="transmembrane region" description="Helical" evidence="1">
    <location>
        <begin position="109"/>
        <end position="126"/>
    </location>
</feature>
<protein>
    <recommendedName>
        <fullName evidence="4">DUF2157 domain-containing protein</fullName>
    </recommendedName>
</protein>
<keyword evidence="1" id="KW-0472">Membrane</keyword>
<feature type="transmembrane region" description="Helical" evidence="1">
    <location>
        <begin position="224"/>
        <end position="242"/>
    </location>
</feature>
<gene>
    <name evidence="2" type="ORF">A3C11_00820</name>
</gene>
<reference evidence="2 3" key="1">
    <citation type="journal article" date="2016" name="Nat. Commun.">
        <title>Thousands of microbial genomes shed light on interconnected biogeochemical processes in an aquifer system.</title>
        <authorList>
            <person name="Anantharaman K."/>
            <person name="Brown C.T."/>
            <person name="Hug L.A."/>
            <person name="Sharon I."/>
            <person name="Castelle C.J."/>
            <person name="Probst A.J."/>
            <person name="Thomas B.C."/>
            <person name="Singh A."/>
            <person name="Wilkins M.J."/>
            <person name="Karaoz U."/>
            <person name="Brodie E.L."/>
            <person name="Williams K.H."/>
            <person name="Hubbard S.S."/>
            <person name="Banfield J.F."/>
        </authorList>
    </citation>
    <scope>NUCLEOTIDE SEQUENCE [LARGE SCALE GENOMIC DNA]</scope>
</reference>
<feature type="transmembrane region" description="Helical" evidence="1">
    <location>
        <begin position="273"/>
        <end position="293"/>
    </location>
</feature>
<evidence type="ECO:0008006" key="4">
    <source>
        <dbReference type="Google" id="ProtNLM"/>
    </source>
</evidence>
<name>A0A1G2KLH7_9BACT</name>
<feature type="transmembrane region" description="Helical" evidence="1">
    <location>
        <begin position="80"/>
        <end position="97"/>
    </location>
</feature>
<evidence type="ECO:0000256" key="1">
    <source>
        <dbReference type="SAM" id="Phobius"/>
    </source>
</evidence>